<protein>
    <recommendedName>
        <fullName evidence="4">Lysozyme g</fullName>
        <ecNumber evidence="3">3.2.1.17</ecNumber>
    </recommendedName>
    <alternativeName>
        <fullName evidence="9">1,4-beta-N-acetylmuramidase</fullName>
    </alternativeName>
</protein>
<reference evidence="12" key="1">
    <citation type="submission" date="2018-06" db="EMBL/GenBank/DDBJ databases">
        <title>Genome assembly of Danube salmon.</title>
        <authorList>
            <person name="Macqueen D.J."/>
            <person name="Gundappa M.K."/>
        </authorList>
    </citation>
    <scope>NUCLEOTIDE SEQUENCE [LARGE SCALE GENOMIC DNA]</scope>
</reference>
<dbReference type="CDD" id="cd01021">
    <property type="entry name" value="GEWL"/>
    <property type="match status" value="1"/>
</dbReference>
<dbReference type="Ensembl" id="ENSHHUT00000062747.1">
    <property type="protein sequence ID" value="ENSHHUP00000060682.1"/>
    <property type="gene ID" value="ENSHHUG00000035795.1"/>
</dbReference>
<evidence type="ECO:0000313" key="11">
    <source>
        <dbReference type="Ensembl" id="ENSHHUP00000060682.1"/>
    </source>
</evidence>
<dbReference type="Gene3D" id="1.10.530.10">
    <property type="match status" value="1"/>
</dbReference>
<dbReference type="SUPFAM" id="SSF53955">
    <property type="entry name" value="Lysozyme-like"/>
    <property type="match status" value="1"/>
</dbReference>
<keyword evidence="6" id="KW-0081">Bacteriolytic enzyme</keyword>
<dbReference type="GO" id="GO:0005576">
    <property type="term" value="C:extracellular region"/>
    <property type="evidence" value="ECO:0007669"/>
    <property type="project" value="TreeGrafter"/>
</dbReference>
<keyword evidence="5" id="KW-0929">Antimicrobial</keyword>
<evidence type="ECO:0000256" key="6">
    <source>
        <dbReference type="ARBA" id="ARBA00022638"/>
    </source>
</evidence>
<dbReference type="InterPro" id="IPR002152">
    <property type="entry name" value="Glyco_hydro_23"/>
</dbReference>
<dbReference type="Pfam" id="PF01464">
    <property type="entry name" value="SLT"/>
    <property type="match status" value="1"/>
</dbReference>
<dbReference type="InterPro" id="IPR023346">
    <property type="entry name" value="Lysozyme-like_dom_sf"/>
</dbReference>
<evidence type="ECO:0000256" key="7">
    <source>
        <dbReference type="ARBA" id="ARBA00022801"/>
    </source>
</evidence>
<evidence type="ECO:0000256" key="2">
    <source>
        <dbReference type="ARBA" id="ARBA00008902"/>
    </source>
</evidence>
<comment type="similarity">
    <text evidence="2">Belongs to the glycosyl hydrolase 23 family.</text>
</comment>
<evidence type="ECO:0000256" key="3">
    <source>
        <dbReference type="ARBA" id="ARBA00012732"/>
    </source>
</evidence>
<dbReference type="Proteomes" id="UP000314982">
    <property type="component" value="Unassembled WGS sequence"/>
</dbReference>
<dbReference type="GO" id="GO:0009253">
    <property type="term" value="P:peptidoglycan catabolic process"/>
    <property type="evidence" value="ECO:0007669"/>
    <property type="project" value="InterPro"/>
</dbReference>
<dbReference type="GeneTree" id="ENSGT00390000017614"/>
<dbReference type="STRING" id="62062.ENSHHUP00000060682"/>
<keyword evidence="12" id="KW-1185">Reference proteome</keyword>
<evidence type="ECO:0000256" key="9">
    <source>
        <dbReference type="ARBA" id="ARBA00031262"/>
    </source>
</evidence>
<evidence type="ECO:0000259" key="10">
    <source>
        <dbReference type="Pfam" id="PF01464"/>
    </source>
</evidence>
<sequence length="206" mass="22397">MKLVCKAVIKAKENANRMVITFLFFFAINHQGVSASHEMAERDLPYVDKYKGRITSAGQKHGVDPAVLGGIISRESRGGTGLVNSSGDNGNAHGLMQVDKRCHSPKGACGSQEHIDQGAQILVGSYSDVEKKYPHWTKEQKLKGALAAYNMGAGSISSYEQVDAKTTGGDYSNDVAARAQYFKKHVCQSKERELHPLFLSSATNSY</sequence>
<organism evidence="11 12">
    <name type="scientific">Hucho hucho</name>
    <name type="common">huchen</name>
    <dbReference type="NCBI Taxonomy" id="62062"/>
    <lineage>
        <taxon>Eukaryota</taxon>
        <taxon>Metazoa</taxon>
        <taxon>Chordata</taxon>
        <taxon>Craniata</taxon>
        <taxon>Vertebrata</taxon>
        <taxon>Euteleostomi</taxon>
        <taxon>Actinopterygii</taxon>
        <taxon>Neopterygii</taxon>
        <taxon>Teleostei</taxon>
        <taxon>Protacanthopterygii</taxon>
        <taxon>Salmoniformes</taxon>
        <taxon>Salmonidae</taxon>
        <taxon>Salmoninae</taxon>
        <taxon>Hucho</taxon>
    </lineage>
</organism>
<dbReference type="AlphaFoldDB" id="A0A4W5PBB8"/>
<dbReference type="GO" id="GO:0003796">
    <property type="term" value="F:lysozyme activity"/>
    <property type="evidence" value="ECO:0007669"/>
    <property type="project" value="UniProtKB-EC"/>
</dbReference>
<keyword evidence="8" id="KW-0326">Glycosidase</keyword>
<dbReference type="GO" id="GO:0050830">
    <property type="term" value="P:defense response to Gram-positive bacterium"/>
    <property type="evidence" value="ECO:0007669"/>
    <property type="project" value="TreeGrafter"/>
</dbReference>
<evidence type="ECO:0000256" key="5">
    <source>
        <dbReference type="ARBA" id="ARBA00022529"/>
    </source>
</evidence>
<dbReference type="GO" id="GO:0031640">
    <property type="term" value="P:killing of cells of another organism"/>
    <property type="evidence" value="ECO:0007669"/>
    <property type="project" value="UniProtKB-KW"/>
</dbReference>
<evidence type="ECO:0000256" key="1">
    <source>
        <dbReference type="ARBA" id="ARBA00000632"/>
    </source>
</evidence>
<feature type="domain" description="Transglycosylase SLT" evidence="10">
    <location>
        <begin position="55"/>
        <end position="163"/>
    </location>
</feature>
<evidence type="ECO:0000313" key="12">
    <source>
        <dbReference type="Proteomes" id="UP000314982"/>
    </source>
</evidence>
<proteinExistence type="inferred from homology"/>
<dbReference type="InterPro" id="IPR008258">
    <property type="entry name" value="Transglycosylase_SLT_dom_1"/>
</dbReference>
<dbReference type="PANTHER" id="PTHR31698">
    <property type="entry name" value="LYSOZYME G FAMILY MEMBER"/>
    <property type="match status" value="1"/>
</dbReference>
<reference evidence="11" key="3">
    <citation type="submission" date="2025-09" db="UniProtKB">
        <authorList>
            <consortium name="Ensembl"/>
        </authorList>
    </citation>
    <scope>IDENTIFICATION</scope>
</reference>
<name>A0A4W5PBB8_9TELE</name>
<keyword evidence="7" id="KW-0378">Hydrolase</keyword>
<dbReference type="EC" id="3.2.1.17" evidence="3"/>
<reference evidence="11" key="2">
    <citation type="submission" date="2025-08" db="UniProtKB">
        <authorList>
            <consortium name="Ensembl"/>
        </authorList>
    </citation>
    <scope>IDENTIFICATION</scope>
</reference>
<dbReference type="PANTHER" id="PTHR31698:SF8">
    <property type="entry name" value="LYSOZYME G-RELATED"/>
    <property type="match status" value="1"/>
</dbReference>
<accession>A0A4W5PBB8</accession>
<comment type="catalytic activity">
    <reaction evidence="1">
        <text>Hydrolysis of (1-&gt;4)-beta-linkages between N-acetylmuramic acid and N-acetyl-D-glucosamine residues in a peptidoglycan and between N-acetyl-D-glucosamine residues in chitodextrins.</text>
        <dbReference type="EC" id="3.2.1.17"/>
    </reaction>
</comment>
<dbReference type="PRINTS" id="PR00749">
    <property type="entry name" value="LYSOZYMEG"/>
</dbReference>
<evidence type="ECO:0000256" key="8">
    <source>
        <dbReference type="ARBA" id="ARBA00023295"/>
    </source>
</evidence>
<evidence type="ECO:0000256" key="4">
    <source>
        <dbReference type="ARBA" id="ARBA00016485"/>
    </source>
</evidence>